<proteinExistence type="predicted"/>
<reference evidence="2 3" key="1">
    <citation type="journal article" date="2007" name="Proc. Natl. Acad. Sci. U.S.A.">
        <title>The tiny eukaryote Ostreococcus provides genomic insights into the paradox of plankton speciation.</title>
        <authorList>
            <person name="Palenik B."/>
            <person name="Grimwood J."/>
            <person name="Aerts A."/>
            <person name="Rouze P."/>
            <person name="Salamov A."/>
            <person name="Putnam N."/>
            <person name="Dupont C."/>
            <person name="Jorgensen R."/>
            <person name="Derelle E."/>
            <person name="Rombauts S."/>
            <person name="Zhou K."/>
            <person name="Otillar R."/>
            <person name="Merchant S.S."/>
            <person name="Podell S."/>
            <person name="Gaasterland T."/>
            <person name="Napoli C."/>
            <person name="Gendler K."/>
            <person name="Manuell A."/>
            <person name="Tai V."/>
            <person name="Vallon O."/>
            <person name="Piganeau G."/>
            <person name="Jancek S."/>
            <person name="Heijde M."/>
            <person name="Jabbari K."/>
            <person name="Bowler C."/>
            <person name="Lohr M."/>
            <person name="Robbens S."/>
            <person name="Werner G."/>
            <person name="Dubchak I."/>
            <person name="Pazour G.J."/>
            <person name="Ren Q."/>
            <person name="Paulsen I."/>
            <person name="Delwiche C."/>
            <person name="Schmutz J."/>
            <person name="Rokhsar D."/>
            <person name="Van de Peer Y."/>
            <person name="Moreau H."/>
            <person name="Grigoriev I.V."/>
        </authorList>
    </citation>
    <scope>NUCLEOTIDE SEQUENCE [LARGE SCALE GENOMIC DNA]</scope>
    <source>
        <strain evidence="2 3">CCE9901</strain>
    </source>
</reference>
<feature type="domain" description="Xaa-Pro dipeptidyl-peptidase-like" evidence="1">
    <location>
        <begin position="41"/>
        <end position="212"/>
    </location>
</feature>
<keyword evidence="3" id="KW-1185">Reference proteome</keyword>
<dbReference type="OMA" id="THLIQGA"/>
<dbReference type="EMBL" id="CP000592">
    <property type="protein sequence ID" value="ABO98865.1"/>
    <property type="molecule type" value="Genomic_DNA"/>
</dbReference>
<dbReference type="OrthoDB" id="10487476at2759"/>
<dbReference type="RefSeq" id="XP_001420572.1">
    <property type="nucleotide sequence ID" value="XM_001420535.1"/>
</dbReference>
<dbReference type="InterPro" id="IPR029058">
    <property type="entry name" value="AB_hydrolase_fold"/>
</dbReference>
<dbReference type="Gramene" id="ABO98865">
    <property type="protein sequence ID" value="ABO98865"/>
    <property type="gene ID" value="OSTLU_93502"/>
</dbReference>
<accession>A4S5A5</accession>
<dbReference type="PANTHER" id="PTHR42103">
    <property type="entry name" value="ALPHA/BETA-HYDROLASES SUPERFAMILY PROTEIN"/>
    <property type="match status" value="1"/>
</dbReference>
<organism evidence="2 3">
    <name type="scientific">Ostreococcus lucimarinus (strain CCE9901)</name>
    <dbReference type="NCBI Taxonomy" id="436017"/>
    <lineage>
        <taxon>Eukaryota</taxon>
        <taxon>Viridiplantae</taxon>
        <taxon>Chlorophyta</taxon>
        <taxon>Mamiellophyceae</taxon>
        <taxon>Mamiellales</taxon>
        <taxon>Bathycoccaceae</taxon>
        <taxon>Ostreococcus</taxon>
    </lineage>
</organism>
<dbReference type="SUPFAM" id="SSF53474">
    <property type="entry name" value="alpha/beta-Hydrolases"/>
    <property type="match status" value="1"/>
</dbReference>
<dbReference type="GO" id="GO:0016787">
    <property type="term" value="F:hydrolase activity"/>
    <property type="evidence" value="ECO:0007669"/>
    <property type="project" value="InterPro"/>
</dbReference>
<dbReference type="Proteomes" id="UP000001568">
    <property type="component" value="Chromosome 12"/>
</dbReference>
<sequence length="252" mass="27716">MPPTAREWRHFTASSDGTRIECLITDFPRAEDEKRAREDWFILVHAHPKLGGCRQMMLPLARSLAARGHGSVCVALRGTSESLGSSTWRGSEAEGEDVLAACALAANGTLAGANANARCHLVGYSYGGTICGYALKRKHPNVASYIAIGYPRGSYGCGLYGVGAKWLMRDHFDALAESETPKLFIHPERDEFTTVKTMETLVEEKLERGVRELRVLKGADHFSAATDARVVEQTVDWILEFVARCARREDSS</sequence>
<dbReference type="HOGENOM" id="CLU_1121479_0_0_1"/>
<dbReference type="Pfam" id="PF02129">
    <property type="entry name" value="Peptidase_S15"/>
    <property type="match status" value="1"/>
</dbReference>
<dbReference type="PANTHER" id="PTHR42103:SF2">
    <property type="entry name" value="AB HYDROLASE-1 DOMAIN-CONTAINING PROTEIN"/>
    <property type="match status" value="1"/>
</dbReference>
<evidence type="ECO:0000313" key="2">
    <source>
        <dbReference type="EMBL" id="ABO98865.1"/>
    </source>
</evidence>
<gene>
    <name evidence="2" type="ORF">OSTLU_93502</name>
</gene>
<evidence type="ECO:0000259" key="1">
    <source>
        <dbReference type="Pfam" id="PF02129"/>
    </source>
</evidence>
<dbReference type="GeneID" id="5004802"/>
<dbReference type="InterPro" id="IPR000383">
    <property type="entry name" value="Xaa-Pro-like_dom"/>
</dbReference>
<evidence type="ECO:0000313" key="3">
    <source>
        <dbReference type="Proteomes" id="UP000001568"/>
    </source>
</evidence>
<dbReference type="KEGG" id="olu:OSTLU_93502"/>
<dbReference type="AlphaFoldDB" id="A4S5A5"/>
<dbReference type="eggNOG" id="ENOG502QR04">
    <property type="taxonomic scope" value="Eukaryota"/>
</dbReference>
<dbReference type="Gene3D" id="3.40.50.1820">
    <property type="entry name" value="alpha/beta hydrolase"/>
    <property type="match status" value="1"/>
</dbReference>
<protein>
    <recommendedName>
        <fullName evidence="1">Xaa-Pro dipeptidyl-peptidase-like domain-containing protein</fullName>
    </recommendedName>
</protein>
<name>A4S5A5_OSTLU</name>